<comment type="pathway">
    <text evidence="2">Protein modification; protein glycosylation.</text>
</comment>
<feature type="domain" description="Fucosyltransferase C-terminal" evidence="14">
    <location>
        <begin position="310"/>
        <end position="485"/>
    </location>
</feature>
<evidence type="ECO:0000259" key="15">
    <source>
        <dbReference type="Pfam" id="PF17039"/>
    </source>
</evidence>
<evidence type="ECO:0000256" key="9">
    <source>
        <dbReference type="ARBA" id="ARBA00023034"/>
    </source>
</evidence>
<feature type="domain" description="Fucosyltransferase N-terminal" evidence="15">
    <location>
        <begin position="197"/>
        <end position="289"/>
    </location>
</feature>
<gene>
    <name evidence="16" type="ORF">GSLYS_00002098001</name>
</gene>
<dbReference type="InterPro" id="IPR055270">
    <property type="entry name" value="Glyco_tran_10_C"/>
</dbReference>
<keyword evidence="11" id="KW-0325">Glycoprotein</keyword>
<comment type="caution">
    <text evidence="16">The sequence shown here is derived from an EMBL/GenBank/DDBJ whole genome shotgun (WGS) entry which is preliminary data.</text>
</comment>
<keyword evidence="6 12" id="KW-0812">Transmembrane</keyword>
<dbReference type="AlphaFoldDB" id="A0AAV2H322"/>
<comment type="similarity">
    <text evidence="3 12">Belongs to the glycosyltransferase 10 family.</text>
</comment>
<evidence type="ECO:0000256" key="1">
    <source>
        <dbReference type="ARBA" id="ARBA00004323"/>
    </source>
</evidence>
<evidence type="ECO:0000256" key="13">
    <source>
        <dbReference type="SAM" id="MobiDB-lite"/>
    </source>
</evidence>
<dbReference type="FunFam" id="3.40.50.11660:FF:000002">
    <property type="entry name" value="Alpha-(1,3)-fucosyltransferase"/>
    <property type="match status" value="1"/>
</dbReference>
<dbReference type="GO" id="GO:0032580">
    <property type="term" value="C:Golgi cisterna membrane"/>
    <property type="evidence" value="ECO:0007669"/>
    <property type="project" value="UniProtKB-SubCell"/>
</dbReference>
<feature type="transmembrane region" description="Helical" evidence="12">
    <location>
        <begin position="23"/>
        <end position="43"/>
    </location>
</feature>
<dbReference type="EC" id="2.4.1.-" evidence="12"/>
<dbReference type="GO" id="GO:0000139">
    <property type="term" value="C:Golgi membrane"/>
    <property type="evidence" value="ECO:0007669"/>
    <property type="project" value="UniProtKB-SubCell"/>
</dbReference>
<dbReference type="PANTHER" id="PTHR48438">
    <property type="entry name" value="ALPHA-(1,3)-FUCOSYLTRANSFERASE C-RELATED"/>
    <property type="match status" value="1"/>
</dbReference>
<dbReference type="SUPFAM" id="SSF53756">
    <property type="entry name" value="UDP-Glycosyltransferase/glycogen phosphorylase"/>
    <property type="match status" value="1"/>
</dbReference>
<evidence type="ECO:0000259" key="14">
    <source>
        <dbReference type="Pfam" id="PF00852"/>
    </source>
</evidence>
<feature type="region of interest" description="Disordered" evidence="13">
    <location>
        <begin position="107"/>
        <end position="135"/>
    </location>
</feature>
<protein>
    <recommendedName>
        <fullName evidence="12">Fucosyltransferase</fullName>
        <ecNumber evidence="12">2.4.1.-</ecNumber>
    </recommendedName>
</protein>
<dbReference type="PANTHER" id="PTHR48438:SF1">
    <property type="entry name" value="ALPHA-(1,3)-FUCOSYLTRANSFERASE C-RELATED"/>
    <property type="match status" value="1"/>
</dbReference>
<evidence type="ECO:0000256" key="2">
    <source>
        <dbReference type="ARBA" id="ARBA00004922"/>
    </source>
</evidence>
<dbReference type="InterPro" id="IPR031481">
    <property type="entry name" value="Glyco_tran_10_N"/>
</dbReference>
<name>A0AAV2H322_LYMST</name>
<keyword evidence="10 12" id="KW-0472">Membrane</keyword>
<evidence type="ECO:0000256" key="6">
    <source>
        <dbReference type="ARBA" id="ARBA00022692"/>
    </source>
</evidence>
<comment type="subcellular location">
    <subcellularLocation>
        <location evidence="1">Golgi apparatus membrane</location>
        <topology evidence="1">Single-pass type II membrane protein</topology>
    </subcellularLocation>
    <subcellularLocation>
        <location evidence="12">Golgi apparatus</location>
        <location evidence="12">Golgi stack membrane</location>
        <topology evidence="12">Single-pass type II membrane protein</topology>
    </subcellularLocation>
</comment>
<evidence type="ECO:0000256" key="3">
    <source>
        <dbReference type="ARBA" id="ARBA00008919"/>
    </source>
</evidence>
<evidence type="ECO:0000313" key="16">
    <source>
        <dbReference type="EMBL" id="CAL1527928.1"/>
    </source>
</evidence>
<keyword evidence="9 12" id="KW-0333">Golgi apparatus</keyword>
<evidence type="ECO:0000256" key="11">
    <source>
        <dbReference type="ARBA" id="ARBA00023180"/>
    </source>
</evidence>
<evidence type="ECO:0000256" key="5">
    <source>
        <dbReference type="ARBA" id="ARBA00022679"/>
    </source>
</evidence>
<dbReference type="Proteomes" id="UP001497497">
    <property type="component" value="Unassembled WGS sequence"/>
</dbReference>
<evidence type="ECO:0000256" key="8">
    <source>
        <dbReference type="ARBA" id="ARBA00022989"/>
    </source>
</evidence>
<feature type="region of interest" description="Disordered" evidence="13">
    <location>
        <begin position="63"/>
        <end position="95"/>
    </location>
</feature>
<evidence type="ECO:0000313" key="17">
    <source>
        <dbReference type="Proteomes" id="UP001497497"/>
    </source>
</evidence>
<organism evidence="16 17">
    <name type="scientific">Lymnaea stagnalis</name>
    <name type="common">Great pond snail</name>
    <name type="synonym">Helix stagnalis</name>
    <dbReference type="NCBI Taxonomy" id="6523"/>
    <lineage>
        <taxon>Eukaryota</taxon>
        <taxon>Metazoa</taxon>
        <taxon>Spiralia</taxon>
        <taxon>Lophotrochozoa</taxon>
        <taxon>Mollusca</taxon>
        <taxon>Gastropoda</taxon>
        <taxon>Heterobranchia</taxon>
        <taxon>Euthyneura</taxon>
        <taxon>Panpulmonata</taxon>
        <taxon>Hygrophila</taxon>
        <taxon>Lymnaeoidea</taxon>
        <taxon>Lymnaeidae</taxon>
        <taxon>Lymnaea</taxon>
    </lineage>
</organism>
<reference evidence="16 17" key="1">
    <citation type="submission" date="2024-04" db="EMBL/GenBank/DDBJ databases">
        <authorList>
            <consortium name="Genoscope - CEA"/>
            <person name="William W."/>
        </authorList>
    </citation>
    <scope>NUCLEOTIDE SEQUENCE [LARGE SCALE GENOMIC DNA]</scope>
</reference>
<dbReference type="InterPro" id="IPR038577">
    <property type="entry name" value="GT10-like_C_sf"/>
</dbReference>
<keyword evidence="8 12" id="KW-1133">Transmembrane helix</keyword>
<feature type="compositionally biased region" description="Polar residues" evidence="13">
    <location>
        <begin position="118"/>
        <end position="128"/>
    </location>
</feature>
<evidence type="ECO:0000256" key="12">
    <source>
        <dbReference type="RuleBase" id="RU003832"/>
    </source>
</evidence>
<dbReference type="Pfam" id="PF17039">
    <property type="entry name" value="Glyco_tran_10_N"/>
    <property type="match status" value="1"/>
</dbReference>
<evidence type="ECO:0000256" key="7">
    <source>
        <dbReference type="ARBA" id="ARBA00022968"/>
    </source>
</evidence>
<dbReference type="Pfam" id="PF00852">
    <property type="entry name" value="Glyco_transf_10"/>
    <property type="match status" value="1"/>
</dbReference>
<dbReference type="GO" id="GO:0008417">
    <property type="term" value="F:fucosyltransferase activity"/>
    <property type="evidence" value="ECO:0007669"/>
    <property type="project" value="InterPro"/>
</dbReference>
<evidence type="ECO:0000256" key="10">
    <source>
        <dbReference type="ARBA" id="ARBA00023136"/>
    </source>
</evidence>
<accession>A0AAV2H322</accession>
<dbReference type="InterPro" id="IPR001503">
    <property type="entry name" value="Glyco_trans_10"/>
</dbReference>
<dbReference type="Gene3D" id="3.40.50.11660">
    <property type="entry name" value="Glycosyl transferase family 10, C-terminal domain"/>
    <property type="match status" value="1"/>
</dbReference>
<keyword evidence="17" id="KW-1185">Reference proteome</keyword>
<proteinExistence type="inferred from homology"/>
<evidence type="ECO:0000256" key="4">
    <source>
        <dbReference type="ARBA" id="ARBA00022676"/>
    </source>
</evidence>
<dbReference type="EMBL" id="CAXITT010000024">
    <property type="protein sequence ID" value="CAL1527928.1"/>
    <property type="molecule type" value="Genomic_DNA"/>
</dbReference>
<keyword evidence="4 12" id="KW-0328">Glycosyltransferase</keyword>
<keyword evidence="5 12" id="KW-0808">Transferase</keyword>
<keyword evidence="7" id="KW-0735">Signal-anchor</keyword>
<sequence length="498" mass="56404">MVKEENRLPRTAHRRESALSRKAIGLLVLITSFVCFFFLATYIGTVPTILSSTVPVKEEVSTVLSRDPDPHPGANTATLTTTKVPEGPRDVSKDNTPAAAVVAPVVNTTSSTTERKSAGTNTKITNETEPSEAGFPANVTVSKNKNISDVISSELRQSADLIGQCDRLPFLACDQTKLNVSVTKQFRVSVLRRPYWLKAFNFQQCDYSNCLFDDSQVTESTDLVIVYVGGLNDNYRPPKRWPHQRYAAAVWESPHHTGASFLYDNHSVWNHAFNLTATYRTDSDIFLPYSRLRFQPRPLKERPNYIEIAQRKKKTAAWFVSNCETPSRRREYVRELQKYIDVDIYGACGQPCSKDNPDCLAQLPRLYMFYLSFENSICTDYVTEKLFKLFEPEMHIVPVVRGGANYDQHLPKNTFVNAANFKTAKDLALHLKKLAGDLKAYSKLLEYKDMYWSDGSQGIDGTACYVCKFLNTKPVESKVYDMKAWMGDNHCREPNDIT</sequence>